<proteinExistence type="predicted"/>
<evidence type="ECO:0000313" key="1">
    <source>
        <dbReference type="EMBL" id="MFC3231410.1"/>
    </source>
</evidence>
<sequence>MTANILSYAPLSLGPDLAFKVCLGGRPDAVAIARLYREMAGQAEDGILNTILDRRGAESVADLDFYIDFFQRLRDAGIRRYRTVVIDSDANRPHMAALAQEAAQAVGLDAQIRHAWSEDKARQCLQEMMADS</sequence>
<organism evidence="1 2">
    <name type="scientific">Marinibaculum pumilum</name>
    <dbReference type="NCBI Taxonomy" id="1766165"/>
    <lineage>
        <taxon>Bacteria</taxon>
        <taxon>Pseudomonadati</taxon>
        <taxon>Pseudomonadota</taxon>
        <taxon>Alphaproteobacteria</taxon>
        <taxon>Rhodospirillales</taxon>
        <taxon>Rhodospirillaceae</taxon>
        <taxon>Marinibaculum</taxon>
    </lineage>
</organism>
<protein>
    <submittedName>
        <fullName evidence="1">Uncharacterized protein</fullName>
    </submittedName>
</protein>
<dbReference type="EMBL" id="JBHRTR010000054">
    <property type="protein sequence ID" value="MFC3231410.1"/>
    <property type="molecule type" value="Genomic_DNA"/>
</dbReference>
<evidence type="ECO:0000313" key="2">
    <source>
        <dbReference type="Proteomes" id="UP001595528"/>
    </source>
</evidence>
<comment type="caution">
    <text evidence="1">The sequence shown here is derived from an EMBL/GenBank/DDBJ whole genome shotgun (WGS) entry which is preliminary data.</text>
</comment>
<reference evidence="2" key="1">
    <citation type="journal article" date="2019" name="Int. J. Syst. Evol. Microbiol.">
        <title>The Global Catalogue of Microorganisms (GCM) 10K type strain sequencing project: providing services to taxonomists for standard genome sequencing and annotation.</title>
        <authorList>
            <consortium name="The Broad Institute Genomics Platform"/>
            <consortium name="The Broad Institute Genome Sequencing Center for Infectious Disease"/>
            <person name="Wu L."/>
            <person name="Ma J."/>
        </authorList>
    </citation>
    <scope>NUCLEOTIDE SEQUENCE [LARGE SCALE GENOMIC DNA]</scope>
    <source>
        <strain evidence="2">KCTC 42964</strain>
    </source>
</reference>
<accession>A0ABV7LA64</accession>
<gene>
    <name evidence="1" type="ORF">ACFOGJ_29450</name>
</gene>
<name>A0ABV7LA64_9PROT</name>
<dbReference type="RefSeq" id="WP_379906884.1">
    <property type="nucleotide sequence ID" value="NZ_JBHRTR010000054.1"/>
</dbReference>
<keyword evidence="2" id="KW-1185">Reference proteome</keyword>
<dbReference type="Proteomes" id="UP001595528">
    <property type="component" value="Unassembled WGS sequence"/>
</dbReference>